<dbReference type="AlphaFoldDB" id="A0A367CCQ2"/>
<dbReference type="SUPFAM" id="SSF158560">
    <property type="entry name" value="BH3980-like"/>
    <property type="match status" value="1"/>
</dbReference>
<dbReference type="Pfam" id="PF06304">
    <property type="entry name" value="DUF1048"/>
    <property type="match status" value="1"/>
</dbReference>
<dbReference type="KEGG" id="edu:LIU_06245"/>
<evidence type="ECO:0000313" key="2">
    <source>
        <dbReference type="Proteomes" id="UP000252797"/>
    </source>
</evidence>
<accession>A0A367CCQ2</accession>
<dbReference type="OrthoDB" id="1711122at2"/>
<dbReference type="GeneID" id="56743641"/>
<dbReference type="Gene3D" id="1.10.1900.10">
    <property type="entry name" value="c-terminal domain of poly(a) binding protein"/>
    <property type="match status" value="1"/>
</dbReference>
<name>A0A367CCQ2_9ENTE</name>
<protein>
    <submittedName>
        <fullName evidence="1">Uncharacterized protein</fullName>
    </submittedName>
</protein>
<reference evidence="1 2" key="1">
    <citation type="submission" date="2015-06" db="EMBL/GenBank/DDBJ databases">
        <title>The Genome Sequence of Enterococcus durans 4EA1.</title>
        <authorList>
            <consortium name="The Broad Institute Genomics Platform"/>
            <consortium name="The Broad Institute Genome Sequencing Center for Infectious Disease"/>
            <person name="Earl A.M."/>
            <person name="Van Tyne D."/>
            <person name="Lebreton F."/>
            <person name="Saavedra J.T."/>
            <person name="Gilmore M.S."/>
            <person name="Manson Mcguire A."/>
            <person name="Clock S."/>
            <person name="Crupain M."/>
            <person name="Rangan U."/>
            <person name="Young S."/>
            <person name="Abouelleil A."/>
            <person name="Cao P."/>
            <person name="Chapman S.B."/>
            <person name="Griggs A."/>
            <person name="Priest M."/>
            <person name="Shea T."/>
            <person name="Wortman J."/>
            <person name="Nusbaum C."/>
            <person name="Birren B."/>
        </authorList>
    </citation>
    <scope>NUCLEOTIDE SEQUENCE [LARGE SCALE GENOMIC DNA]</scope>
    <source>
        <strain evidence="1 2">4EA1</strain>
    </source>
</reference>
<organism evidence="1 2">
    <name type="scientific">Enterococcus durans</name>
    <dbReference type="NCBI Taxonomy" id="53345"/>
    <lineage>
        <taxon>Bacteria</taxon>
        <taxon>Bacillati</taxon>
        <taxon>Bacillota</taxon>
        <taxon>Bacilli</taxon>
        <taxon>Lactobacillales</taxon>
        <taxon>Enterococcaceae</taxon>
        <taxon>Enterococcus</taxon>
    </lineage>
</organism>
<gene>
    <name evidence="1" type="ORF">EA71_00998</name>
</gene>
<sequence length="115" mass="13127">MKFYDKITGNDIRRAYQEFDVRSDKLPLDYQIAWKEIQSSLWDYSNFSGRNLVPILDGILGLLEESALDGIPIDQIIDGDAKKFSAAVAGVEGAENYRDKWRKQLNESVAKKLKN</sequence>
<evidence type="ECO:0000313" key="1">
    <source>
        <dbReference type="EMBL" id="RCA10248.1"/>
    </source>
</evidence>
<dbReference type="STRING" id="53345.LIU_06245"/>
<dbReference type="EMBL" id="LEPB01000004">
    <property type="protein sequence ID" value="RCA10248.1"/>
    <property type="molecule type" value="Genomic_DNA"/>
</dbReference>
<proteinExistence type="predicted"/>
<dbReference type="RefSeq" id="WP_053108919.1">
    <property type="nucleotide sequence ID" value="NZ_CABGIQ010000002.1"/>
</dbReference>
<dbReference type="Proteomes" id="UP000252797">
    <property type="component" value="Unassembled WGS sequence"/>
</dbReference>
<dbReference type="InterPro" id="IPR008316">
    <property type="entry name" value="UCP029876"/>
</dbReference>
<comment type="caution">
    <text evidence="1">The sequence shown here is derived from an EMBL/GenBank/DDBJ whole genome shotgun (WGS) entry which is preliminary data.</text>
</comment>